<keyword evidence="3" id="KW-0548">Nucleotidyltransferase</keyword>
<name>A0A5P8LLD8_9VIRU</name>
<sequence>MAPSCVSKFQNNHLLECIFCDLGKVNAQPFVKPNARKIARKSDNKMLRLIYDSLDNKCPPGFEKYVSSKYMPHKKLDAYHFRYCAEHRMTRTDTSPGSYFSNKWGYATKKDVLTSPKGYNNLKLFVHYAKLGTYTGKVTPNFTTATPKAYVCDGKEKIRTIYVPDMRFTMCEAIFAYPLIDHFIKVRPHLTPRYYCKTHCRYTSKSYDFKKFDRTIGKDLIVIIMKYLLSHINMEYYAEDDIYPRRRVKTAKTLKYLADYVIYGLTHKKINGVFFGGLFPSGSMFTHLVTSVLNESIMSNFGDVLTYGDNGIILNVDDRQAHHFRKTIREHFGLDIEFSDPINGHMKGLGKQYCLGMSTPYIPDQHLSNIIHLSDHDKREVAWCLSYLDLFNYQKRYLRRFGRPPQVWRTWHYDMAGVFIT</sequence>
<proteinExistence type="predicted"/>
<evidence type="ECO:0000256" key="3">
    <source>
        <dbReference type="ARBA" id="ARBA00022695"/>
    </source>
</evidence>
<reference evidence="4" key="1">
    <citation type="submission" date="2019-03" db="EMBL/GenBank/DDBJ databases">
        <title>A novel strategy for pest management by host-shift of viruses: Partiti-like viruses from Spodoptera exempta significantly decrease the reproduction and resistance to nucleopolyhedrovirus in S. frugiperda.</title>
        <authorList>
            <person name="Xu P."/>
        </authorList>
    </citation>
    <scope>NUCLEOTIDE SEQUENCE</scope>
    <source>
        <strain evidence="4">AFRICA2</strain>
    </source>
</reference>
<keyword evidence="1" id="KW-0696">RNA-directed RNA polymerase</keyword>
<dbReference type="InterPro" id="IPR043502">
    <property type="entry name" value="DNA/RNA_pol_sf"/>
</dbReference>
<evidence type="ECO:0000256" key="2">
    <source>
        <dbReference type="ARBA" id="ARBA00022679"/>
    </source>
</evidence>
<evidence type="ECO:0000256" key="1">
    <source>
        <dbReference type="ARBA" id="ARBA00022484"/>
    </source>
</evidence>
<keyword evidence="2" id="KW-0808">Transferase</keyword>
<dbReference type="GO" id="GO:0003968">
    <property type="term" value="F:RNA-directed RNA polymerase activity"/>
    <property type="evidence" value="ECO:0007669"/>
    <property type="project" value="UniProtKB-KW"/>
</dbReference>
<organism evidence="4">
    <name type="scientific">Spodoptera exempta insect virus 2</name>
    <dbReference type="NCBI Taxonomy" id="2654690"/>
    <lineage>
        <taxon>Viruses</taxon>
        <taxon>Riboviria</taxon>
        <taxon>Orthornavirae</taxon>
        <taxon>Pisuviricota</taxon>
        <taxon>Duplopiviricetes</taxon>
        <taxon>Durnavirales</taxon>
        <taxon>Partitiviridae</taxon>
    </lineage>
</organism>
<evidence type="ECO:0000313" key="4">
    <source>
        <dbReference type="EMBL" id="QFR15909.1"/>
    </source>
</evidence>
<accession>A0A5P8LLD8</accession>
<protein>
    <submittedName>
        <fullName evidence="4">Nonstructural protein</fullName>
    </submittedName>
</protein>
<dbReference type="SUPFAM" id="SSF56672">
    <property type="entry name" value="DNA/RNA polymerases"/>
    <property type="match status" value="1"/>
</dbReference>
<dbReference type="EMBL" id="MK729662">
    <property type="protein sequence ID" value="QFR15909.1"/>
    <property type="molecule type" value="Genomic_RNA"/>
</dbReference>